<accession>A0ACB8LN55</accession>
<proteinExistence type="predicted"/>
<comment type="caution">
    <text evidence="1">The sequence shown here is derived from an EMBL/GenBank/DDBJ whole genome shotgun (WGS) entry which is preliminary data.</text>
</comment>
<protein>
    <submittedName>
        <fullName evidence="1">RING-type E3 ubiquitin transferase</fullName>
    </submittedName>
</protein>
<dbReference type="Proteomes" id="UP000829398">
    <property type="component" value="Chromosome 4"/>
</dbReference>
<organism evidence="1 2">
    <name type="scientific">Citrus sinensis</name>
    <name type="common">Sweet orange</name>
    <name type="synonym">Citrus aurantium var. sinensis</name>
    <dbReference type="NCBI Taxonomy" id="2711"/>
    <lineage>
        <taxon>Eukaryota</taxon>
        <taxon>Viridiplantae</taxon>
        <taxon>Streptophyta</taxon>
        <taxon>Embryophyta</taxon>
        <taxon>Tracheophyta</taxon>
        <taxon>Spermatophyta</taxon>
        <taxon>Magnoliopsida</taxon>
        <taxon>eudicotyledons</taxon>
        <taxon>Gunneridae</taxon>
        <taxon>Pentapetalae</taxon>
        <taxon>rosids</taxon>
        <taxon>malvids</taxon>
        <taxon>Sapindales</taxon>
        <taxon>Rutaceae</taxon>
        <taxon>Aurantioideae</taxon>
        <taxon>Citrus</taxon>
    </lineage>
</organism>
<dbReference type="EMBL" id="CM039173">
    <property type="protein sequence ID" value="KAH9774724.1"/>
    <property type="molecule type" value="Genomic_DNA"/>
</dbReference>
<gene>
    <name evidence="1" type="ORF">KPL71_013725</name>
</gene>
<keyword evidence="1" id="KW-0808">Transferase</keyword>
<evidence type="ECO:0000313" key="2">
    <source>
        <dbReference type="Proteomes" id="UP000829398"/>
    </source>
</evidence>
<evidence type="ECO:0000313" key="1">
    <source>
        <dbReference type="EMBL" id="KAH9774724.1"/>
    </source>
</evidence>
<name>A0ACB8LN55_CITSI</name>
<sequence>MSSSSSVRLTYWCHECDMSVSLVFSTTVTTLPLQEVLCPQCQTHFLEHMESINPDSPNLLTLQQQLTTDIDFNSLQFDYGCEGNDPSNSVASGLDNSSSVGMRMNSVEISESLSQETCAICKDEFSLHSGAKQLPCNHLYHSECILPWLSHQSSCPLCRFQLPMINPSNVVSWACSSSYFQ</sequence>
<reference evidence="2" key="1">
    <citation type="journal article" date="2023" name="Hortic. Res.">
        <title>A chromosome-level phased genome enabling allele-level studies in sweet orange: a case study on citrus Huanglongbing tolerance.</title>
        <authorList>
            <person name="Wu B."/>
            <person name="Yu Q."/>
            <person name="Deng Z."/>
            <person name="Duan Y."/>
            <person name="Luo F."/>
            <person name="Gmitter F. Jr."/>
        </authorList>
    </citation>
    <scope>NUCLEOTIDE SEQUENCE [LARGE SCALE GENOMIC DNA]</scope>
    <source>
        <strain evidence="2">cv. Valencia</strain>
    </source>
</reference>
<keyword evidence="2" id="KW-1185">Reference proteome</keyword>